<dbReference type="Gene3D" id="3.10.580.10">
    <property type="entry name" value="CBS-domain"/>
    <property type="match status" value="1"/>
</dbReference>
<dbReference type="EMBL" id="SOZD01000006">
    <property type="protein sequence ID" value="TFF19942.1"/>
    <property type="molecule type" value="Genomic_DNA"/>
</dbReference>
<keyword evidence="3" id="KW-0472">Membrane</keyword>
<dbReference type="Pfam" id="PF00571">
    <property type="entry name" value="CBS"/>
    <property type="match status" value="2"/>
</dbReference>
<dbReference type="SMART" id="SM00116">
    <property type="entry name" value="CBS"/>
    <property type="match status" value="2"/>
</dbReference>
<dbReference type="RefSeq" id="WP_134763623.1">
    <property type="nucleotide sequence ID" value="NZ_SOZD01000006.1"/>
</dbReference>
<keyword evidence="3" id="KW-1133">Transmembrane helix</keyword>
<name>A0A4Y8RDY2_9HYPH</name>
<proteinExistence type="predicted"/>
<feature type="domain" description="CBS" evidence="4">
    <location>
        <begin position="11"/>
        <end position="69"/>
    </location>
</feature>
<comment type="caution">
    <text evidence="5">The sequence shown here is derived from an EMBL/GenBank/DDBJ whole genome shotgun (WGS) entry which is preliminary data.</text>
</comment>
<evidence type="ECO:0000313" key="6">
    <source>
        <dbReference type="Proteomes" id="UP000298179"/>
    </source>
</evidence>
<dbReference type="InterPro" id="IPR051257">
    <property type="entry name" value="Diverse_CBS-Domain"/>
</dbReference>
<reference evidence="5 6" key="1">
    <citation type="submission" date="2019-03" db="EMBL/GenBank/DDBJ databases">
        <title>Jiella endophytica sp. nov., a novel endophytic bacterium isolated from root of Ficus microcarpa Linn. f.</title>
        <authorList>
            <person name="Tuo L."/>
        </authorList>
    </citation>
    <scope>NUCLEOTIDE SEQUENCE [LARGE SCALE GENOMIC DNA]</scope>
    <source>
        <strain evidence="5 6">CBS5Q-3</strain>
    </source>
</reference>
<dbReference type="InterPro" id="IPR046342">
    <property type="entry name" value="CBS_dom_sf"/>
</dbReference>
<dbReference type="PANTHER" id="PTHR43080">
    <property type="entry name" value="CBS DOMAIN-CONTAINING PROTEIN CBSX3, MITOCHONDRIAL"/>
    <property type="match status" value="1"/>
</dbReference>
<dbReference type="OrthoDB" id="9807125at2"/>
<dbReference type="PANTHER" id="PTHR43080:SF2">
    <property type="entry name" value="CBS DOMAIN-CONTAINING PROTEIN"/>
    <property type="match status" value="1"/>
</dbReference>
<keyword evidence="6" id="KW-1185">Reference proteome</keyword>
<evidence type="ECO:0000259" key="4">
    <source>
        <dbReference type="PROSITE" id="PS51371"/>
    </source>
</evidence>
<evidence type="ECO:0000256" key="3">
    <source>
        <dbReference type="SAM" id="Phobius"/>
    </source>
</evidence>
<feature type="transmembrane region" description="Helical" evidence="3">
    <location>
        <begin position="149"/>
        <end position="173"/>
    </location>
</feature>
<organism evidence="5 6">
    <name type="scientific">Jiella endophytica</name>
    <dbReference type="NCBI Taxonomy" id="2558362"/>
    <lineage>
        <taxon>Bacteria</taxon>
        <taxon>Pseudomonadati</taxon>
        <taxon>Pseudomonadota</taxon>
        <taxon>Alphaproteobacteria</taxon>
        <taxon>Hyphomicrobiales</taxon>
        <taxon>Aurantimonadaceae</taxon>
        <taxon>Jiella</taxon>
    </lineage>
</organism>
<keyword evidence="1 2" id="KW-0129">CBS domain</keyword>
<dbReference type="InterPro" id="IPR000644">
    <property type="entry name" value="CBS_dom"/>
</dbReference>
<gene>
    <name evidence="5" type="ORF">E3C22_20015</name>
</gene>
<feature type="domain" description="CBS" evidence="4">
    <location>
        <begin position="77"/>
        <end position="138"/>
    </location>
</feature>
<protein>
    <submittedName>
        <fullName evidence="5">CBS domain-containing protein</fullName>
    </submittedName>
</protein>
<dbReference type="AlphaFoldDB" id="A0A4Y8RDY2"/>
<evidence type="ECO:0000313" key="5">
    <source>
        <dbReference type="EMBL" id="TFF19942.1"/>
    </source>
</evidence>
<sequence length="175" mass="19858">MKIKDRPEFRDKPKPLCFGPEDTAMAAVTAMTERNVGSVMIVDEFEKLIGVVTERDVMKRLVGARRDPEATRLREIMTAKPRAARAEDDLIEWMRVMSNERFRRLPIVDEQGRVVSIMTQGDFVSYTWPNLLHQAREVTRSSVGRNYQILLVAGSVAIYTIILIVVLASFFGAEA</sequence>
<dbReference type="Proteomes" id="UP000298179">
    <property type="component" value="Unassembled WGS sequence"/>
</dbReference>
<dbReference type="SUPFAM" id="SSF54631">
    <property type="entry name" value="CBS-domain pair"/>
    <property type="match status" value="1"/>
</dbReference>
<dbReference type="PROSITE" id="PS51371">
    <property type="entry name" value="CBS"/>
    <property type="match status" value="2"/>
</dbReference>
<evidence type="ECO:0000256" key="1">
    <source>
        <dbReference type="ARBA" id="ARBA00023122"/>
    </source>
</evidence>
<keyword evidence="3" id="KW-0812">Transmembrane</keyword>
<accession>A0A4Y8RDY2</accession>
<evidence type="ECO:0000256" key="2">
    <source>
        <dbReference type="PROSITE-ProRule" id="PRU00703"/>
    </source>
</evidence>